<keyword evidence="9" id="KW-0479">Metal-binding</keyword>
<dbReference type="GO" id="GO:0046872">
    <property type="term" value="F:metal ion binding"/>
    <property type="evidence" value="ECO:0007669"/>
    <property type="project" value="UniProtKB-KW"/>
</dbReference>
<evidence type="ECO:0000256" key="11">
    <source>
        <dbReference type="PIRSR" id="PIRSR622312-50"/>
    </source>
</evidence>
<dbReference type="SUPFAM" id="SSF81301">
    <property type="entry name" value="Nucleotidyltransferase"/>
    <property type="match status" value="1"/>
</dbReference>
<dbReference type="FunFam" id="1.10.150.20:FF:000010">
    <property type="entry name" value="DNA polymerase lambda"/>
    <property type="match status" value="1"/>
</dbReference>
<feature type="region of interest" description="Disordered" evidence="12">
    <location>
        <begin position="673"/>
        <end position="760"/>
    </location>
</feature>
<comment type="similarity">
    <text evidence="3">Belongs to the DNA polymerase type-X family.</text>
</comment>
<feature type="compositionally biased region" description="Low complexity" evidence="12">
    <location>
        <begin position="566"/>
        <end position="577"/>
    </location>
</feature>
<dbReference type="OrthoDB" id="205514at2759"/>
<evidence type="ECO:0000256" key="1">
    <source>
        <dbReference type="ARBA" id="ARBA00004123"/>
    </source>
</evidence>
<keyword evidence="7" id="KW-0548">Nucleotidyltransferase</keyword>
<dbReference type="Pfam" id="PF14792">
    <property type="entry name" value="DNA_pol_B_palm"/>
    <property type="match status" value="1"/>
</dbReference>
<dbReference type="GO" id="GO:0006303">
    <property type="term" value="P:double-strand break repair via nonhomologous end joining"/>
    <property type="evidence" value="ECO:0007669"/>
    <property type="project" value="TreeGrafter"/>
</dbReference>
<dbReference type="Pfam" id="PF14791">
    <property type="entry name" value="DNA_pol_B_thumb"/>
    <property type="match status" value="1"/>
</dbReference>
<protein>
    <recommendedName>
        <fullName evidence="13">FHA domain-containing protein</fullName>
    </recommendedName>
</protein>
<feature type="domain" description="FHA" evidence="13">
    <location>
        <begin position="14"/>
        <end position="71"/>
    </location>
</feature>
<evidence type="ECO:0000256" key="8">
    <source>
        <dbReference type="ARBA" id="ARBA00022705"/>
    </source>
</evidence>
<evidence type="ECO:0000259" key="13">
    <source>
        <dbReference type="PROSITE" id="PS50006"/>
    </source>
</evidence>
<evidence type="ECO:0000256" key="7">
    <source>
        <dbReference type="ARBA" id="ARBA00022695"/>
    </source>
</evidence>
<dbReference type="Gene3D" id="2.60.200.20">
    <property type="match status" value="1"/>
</dbReference>
<dbReference type="GO" id="GO:0005694">
    <property type="term" value="C:chromosome"/>
    <property type="evidence" value="ECO:0007669"/>
    <property type="project" value="UniProtKB-SubCell"/>
</dbReference>
<comment type="caution">
    <text evidence="14">The sequence shown here is derived from an EMBL/GenBank/DDBJ whole genome shotgun (WGS) entry which is preliminary data.</text>
</comment>
<proteinExistence type="inferred from homology"/>
<keyword evidence="6" id="KW-0808">Transferase</keyword>
<feature type="compositionally biased region" description="Low complexity" evidence="12">
    <location>
        <begin position="686"/>
        <end position="705"/>
    </location>
</feature>
<dbReference type="InterPro" id="IPR002054">
    <property type="entry name" value="DNA-dir_DNA_pol_X"/>
</dbReference>
<evidence type="ECO:0000256" key="12">
    <source>
        <dbReference type="SAM" id="MobiDB-lite"/>
    </source>
</evidence>
<dbReference type="Gene3D" id="3.30.460.10">
    <property type="entry name" value="Beta Polymerase, domain 2"/>
    <property type="match status" value="1"/>
</dbReference>
<dbReference type="SUPFAM" id="SSF49879">
    <property type="entry name" value="SMAD/FHA domain"/>
    <property type="match status" value="1"/>
</dbReference>
<dbReference type="Gene3D" id="3.30.210.10">
    <property type="entry name" value="DNA polymerase, thumb domain"/>
    <property type="match status" value="1"/>
</dbReference>
<organism evidence="14 16">
    <name type="scientific">Volvox reticuliferus</name>
    <dbReference type="NCBI Taxonomy" id="1737510"/>
    <lineage>
        <taxon>Eukaryota</taxon>
        <taxon>Viridiplantae</taxon>
        <taxon>Chlorophyta</taxon>
        <taxon>core chlorophytes</taxon>
        <taxon>Chlorophyceae</taxon>
        <taxon>CS clade</taxon>
        <taxon>Chlamydomonadales</taxon>
        <taxon>Volvocaceae</taxon>
        <taxon>Volvox</taxon>
    </lineage>
</organism>
<keyword evidence="16" id="KW-1185">Reference proteome</keyword>
<evidence type="ECO:0000256" key="2">
    <source>
        <dbReference type="ARBA" id="ARBA00004286"/>
    </source>
</evidence>
<dbReference type="Proteomes" id="UP000747110">
    <property type="component" value="Unassembled WGS sequence"/>
</dbReference>
<dbReference type="InterPro" id="IPR000253">
    <property type="entry name" value="FHA_dom"/>
</dbReference>
<dbReference type="Proteomes" id="UP000722791">
    <property type="component" value="Unassembled WGS sequence"/>
</dbReference>
<dbReference type="EMBL" id="BNCP01000004">
    <property type="protein sequence ID" value="GIL72339.1"/>
    <property type="molecule type" value="Genomic_DNA"/>
</dbReference>
<dbReference type="Gene3D" id="1.10.150.20">
    <property type="entry name" value="5' to 3' exonuclease, C-terminal subdomain"/>
    <property type="match status" value="1"/>
</dbReference>
<feature type="compositionally biased region" description="Basic residues" evidence="12">
    <location>
        <begin position="737"/>
        <end position="747"/>
    </location>
</feature>
<dbReference type="GO" id="GO:0005634">
    <property type="term" value="C:nucleus"/>
    <property type="evidence" value="ECO:0007669"/>
    <property type="project" value="UniProtKB-SubCell"/>
</dbReference>
<accession>A0A8J4BZI7</accession>
<dbReference type="PROSITE" id="PS50006">
    <property type="entry name" value="FHA_DOMAIN"/>
    <property type="match status" value="1"/>
</dbReference>
<dbReference type="SUPFAM" id="SSF47802">
    <property type="entry name" value="DNA polymerase beta, N-terminal domain-like"/>
    <property type="match status" value="1"/>
</dbReference>
<evidence type="ECO:0000256" key="10">
    <source>
        <dbReference type="ARBA" id="ARBA00023242"/>
    </source>
</evidence>
<dbReference type="SUPFAM" id="SSF81585">
    <property type="entry name" value="PsbU/PolX domain-like"/>
    <property type="match status" value="1"/>
</dbReference>
<dbReference type="InterPro" id="IPR037160">
    <property type="entry name" value="DNA_Pol_thumb_sf"/>
</dbReference>
<dbReference type="Gene3D" id="1.10.150.110">
    <property type="entry name" value="DNA polymerase beta, N-terminal domain-like"/>
    <property type="match status" value="1"/>
</dbReference>
<reference evidence="14" key="1">
    <citation type="journal article" date="2021" name="Proc. Natl. Acad. Sci. U.S.A.">
        <title>Three genomes in the algal genus Volvox reveal the fate of a haploid sex-determining region after a transition to homothallism.</title>
        <authorList>
            <person name="Yamamoto K."/>
            <person name="Hamaji T."/>
            <person name="Kawai-Toyooka H."/>
            <person name="Matsuzaki R."/>
            <person name="Takahashi F."/>
            <person name="Nishimura Y."/>
            <person name="Kawachi M."/>
            <person name="Noguchi H."/>
            <person name="Minakuchi Y."/>
            <person name="Umen J.G."/>
            <person name="Toyoda A."/>
            <person name="Nozaki H."/>
        </authorList>
    </citation>
    <scope>NUCLEOTIDE SEQUENCE</scope>
    <source>
        <strain evidence="15">NIES-3785</strain>
        <strain evidence="14">NIES-3786</strain>
    </source>
</reference>
<dbReference type="PANTHER" id="PTHR11276:SF28">
    <property type="entry name" value="DNA POLYMERASE LAMBDA"/>
    <property type="match status" value="1"/>
</dbReference>
<evidence type="ECO:0000256" key="4">
    <source>
        <dbReference type="ARBA" id="ARBA00022454"/>
    </source>
</evidence>
<feature type="compositionally biased region" description="Gly residues" evidence="12">
    <location>
        <begin position="724"/>
        <end position="735"/>
    </location>
</feature>
<sequence length="1214" mass="130561">MELLNLENKRVLTLELGRLTTVGRGNESGISSPAVSRKHCTILYTLNYNNFTSNDSTVQRTTEVVDDDVRLTVVHTAGAAVIRGSRSRHMGLEPILLLPANASCQLYPGDKIFLERRDGRLVSGLELRATGGGKRGAAGGDGIAAATAKADPVPPPRKLTSLNLVPAAQQLATPNRWVSMLSPPPPPLPLKPGSPPHELANTPRTRGSGESVTRGIVVAPNCNDKSVQLHWEEAQQQGQAAAAVAAPAMADIPLSSFISYQPLLLPDAAEDVEPPPDLQAAGGTAPQALCVTCTVVSEPAVPTSEAPSRCKRRRADVSLIAEPAPRPVAEATADTAATGAACDAAATVTVTAMGQPSAAEILNDVTCVIPAKTTTAPSRRSPSPPVVSEHWTAERAGSGTEANRTAKEEGVVEGAVVSKGGHHSGGGGGIFRNCRFVFWARHQAREVLARVKLAGGQEQYSVGLSTTHVVARYDTSAEEASHLLRTSDLEYDTAAAASFLLPHGVLFVTLKYIRDCLEQGRRFVPDPAAGHLIQLAARQRHSVVVAAAAPPTVAPLPMEQPPSPPEQSLSSRDGGVGAAVTADTTTAADAAAASSFEVHNGNRGGGGGGGIGGCLSGPDVICARPEDWGVDDRWIEPWDKETANRTCMLLLRHWQKHSYDTNVQLLSPSALDAADAGGGTRQESYDSGADGDGTAADGSDGDSGSRTPRIDHTLISARLSTPNSGGGGGSSGGSSGHWRRRPRRRHSSPITQREASDDDAAAGIAAVAAKHGSTTSTPMAAADANAAADRCRHRINAVCSHPCCAARPFCILAELKRTRDLYLGREDQFRIKAVDRAMGILVRMSWPLEAPDQLKQLHLGRGSEEKVAEILATGRLSRNDAYEHDEKQVTIRKFMQVWGCGESTARRWWASGSRSLDDVRQRTDLTAQQRLGLRHFDDFQHRIPRAEVSLVATVVRRVTIESLQALTQLPYSALLDRLHVRPMGSYARGSASSADVDFIIAPSPQADPRVGPYDLLTAIVARLEAGGYLDVDSARMIETRQDHFRGHHRPAPIRFHHDHHDQERLREVREQQQQQQRNRSDVESATWLGVWRMPDSGRYCRVDIKCYRRRLLPYAVTYFSSGIDFNRALRYWASSPPPHVRQLARAIHPRADAFRLSDKELAVVERRPRGASASSGGVVEYVLTSVPCSCETDVFRALGLSYVPPSMRDITRVE</sequence>
<keyword evidence="10" id="KW-0539">Nucleus</keyword>
<dbReference type="InterPro" id="IPR027421">
    <property type="entry name" value="DNA_pol_lamdba_lyase_dom_sf"/>
</dbReference>
<keyword evidence="8" id="KW-0235">DNA replication</keyword>
<evidence type="ECO:0000256" key="6">
    <source>
        <dbReference type="ARBA" id="ARBA00022679"/>
    </source>
</evidence>
<dbReference type="GO" id="GO:0003677">
    <property type="term" value="F:DNA binding"/>
    <property type="evidence" value="ECO:0007669"/>
    <property type="project" value="InterPro"/>
</dbReference>
<evidence type="ECO:0000313" key="14">
    <source>
        <dbReference type="EMBL" id="GIL72339.1"/>
    </source>
</evidence>
<feature type="region of interest" description="Disordered" evidence="12">
    <location>
        <begin position="553"/>
        <end position="577"/>
    </location>
</feature>
<dbReference type="InterPro" id="IPR018944">
    <property type="entry name" value="DNA_pol_lambd_fingers_domain"/>
</dbReference>
<gene>
    <name evidence="14" type="ORF">Vretifemale_2668</name>
    <name evidence="15" type="ORF">Vretimale_4007</name>
</gene>
<feature type="compositionally biased region" description="Pro residues" evidence="12">
    <location>
        <begin position="182"/>
        <end position="195"/>
    </location>
</feature>
<dbReference type="InterPro" id="IPR002008">
    <property type="entry name" value="DNA_pol_X_beta-like"/>
</dbReference>
<dbReference type="InterPro" id="IPR043519">
    <property type="entry name" value="NT_sf"/>
</dbReference>
<dbReference type="InterPro" id="IPR022312">
    <property type="entry name" value="DNA_pol_X"/>
</dbReference>
<name>A0A8J4BZI7_9CHLO</name>
<dbReference type="AlphaFoldDB" id="A0A8J4BZI7"/>
<evidence type="ECO:0000313" key="15">
    <source>
        <dbReference type="EMBL" id="GIL98810.1"/>
    </source>
</evidence>
<feature type="region of interest" description="Disordered" evidence="12">
    <location>
        <begin position="373"/>
        <end position="410"/>
    </location>
</feature>
<dbReference type="SUPFAM" id="SSF52113">
    <property type="entry name" value="BRCT domain"/>
    <property type="match status" value="1"/>
</dbReference>
<dbReference type="PRINTS" id="PR00870">
    <property type="entry name" value="DNAPOLXBETA"/>
</dbReference>
<evidence type="ECO:0000256" key="9">
    <source>
        <dbReference type="ARBA" id="ARBA00022723"/>
    </source>
</evidence>
<feature type="region of interest" description="Disordered" evidence="12">
    <location>
        <begin position="181"/>
        <end position="211"/>
    </location>
</feature>
<feature type="compositionally biased region" description="Pro residues" evidence="12">
    <location>
        <begin position="553"/>
        <end position="565"/>
    </location>
</feature>
<keyword evidence="4" id="KW-0158">Chromosome</keyword>
<dbReference type="EMBL" id="BNCQ01000006">
    <property type="protein sequence ID" value="GIL98810.1"/>
    <property type="molecule type" value="Genomic_DNA"/>
</dbReference>
<comment type="subcellular location">
    <subcellularLocation>
        <location evidence="2">Chromosome</location>
    </subcellularLocation>
    <subcellularLocation>
        <location evidence="1">Nucleus</location>
    </subcellularLocation>
</comment>
<evidence type="ECO:0000313" key="16">
    <source>
        <dbReference type="Proteomes" id="UP000747110"/>
    </source>
</evidence>
<feature type="compositionally biased region" description="Polar residues" evidence="12">
    <location>
        <begin position="202"/>
        <end position="211"/>
    </location>
</feature>
<feature type="active site" description="Nucleophile; Schiff-base intermediate with DNA; for 5'-dRP lyase activity" evidence="11">
    <location>
        <position position="866"/>
    </location>
</feature>
<dbReference type="InterPro" id="IPR008984">
    <property type="entry name" value="SMAD_FHA_dom_sf"/>
</dbReference>
<evidence type="ECO:0000256" key="3">
    <source>
        <dbReference type="ARBA" id="ARBA00008323"/>
    </source>
</evidence>
<dbReference type="InterPro" id="IPR029398">
    <property type="entry name" value="PolB_thumb"/>
</dbReference>
<dbReference type="InterPro" id="IPR036420">
    <property type="entry name" value="BRCT_dom_sf"/>
</dbReference>
<dbReference type="SMART" id="SM00483">
    <property type="entry name" value="POLXc"/>
    <property type="match status" value="1"/>
</dbReference>
<keyword evidence="5" id="KW-0237">DNA synthesis</keyword>
<evidence type="ECO:0000256" key="5">
    <source>
        <dbReference type="ARBA" id="ARBA00022634"/>
    </source>
</evidence>
<dbReference type="Pfam" id="PF10391">
    <property type="entry name" value="DNA_pol_lambd_f"/>
    <property type="match status" value="1"/>
</dbReference>
<dbReference type="InterPro" id="IPR028207">
    <property type="entry name" value="DNA_pol_B_palm_palm"/>
</dbReference>
<dbReference type="GO" id="GO:0003887">
    <property type="term" value="F:DNA-directed DNA polymerase activity"/>
    <property type="evidence" value="ECO:0007669"/>
    <property type="project" value="InterPro"/>
</dbReference>
<dbReference type="PANTHER" id="PTHR11276">
    <property type="entry name" value="DNA POLYMERASE TYPE-X FAMILY MEMBER"/>
    <property type="match status" value="1"/>
</dbReference>